<organism evidence="2 3">
    <name type="scientific">Leifsonia xyli subsp. xyli (strain CTCB07)</name>
    <dbReference type="NCBI Taxonomy" id="281090"/>
    <lineage>
        <taxon>Bacteria</taxon>
        <taxon>Bacillati</taxon>
        <taxon>Actinomycetota</taxon>
        <taxon>Actinomycetes</taxon>
        <taxon>Micrococcales</taxon>
        <taxon>Microbacteriaceae</taxon>
        <taxon>Leifsonia</taxon>
    </lineage>
</organism>
<evidence type="ECO:0000256" key="1">
    <source>
        <dbReference type="SAM" id="MobiDB-lite"/>
    </source>
</evidence>
<dbReference type="STRING" id="281090.Lxx24185"/>
<feature type="compositionally biased region" description="Basic and acidic residues" evidence="1">
    <location>
        <begin position="1"/>
        <end position="15"/>
    </location>
</feature>
<protein>
    <submittedName>
        <fullName evidence="2">Uncharacterized protein</fullName>
    </submittedName>
</protein>
<sequence>MAEPARCDRCSSVRRPDHHARIRRANGDAERGRVPQHPRPAENHQLGPPVCDAIAAVDGHVARVNLRQHAHLRRRKHTADHLPDDRNRHRPHPCENVQRVQPENSRVGAHRLLRSDQRPRARLHPGLVRRQPVTDQLADAHRHHRTALADHTVPGSLRCHPARITGEETHPPGRRLPNGHPAVGQRGRLRHGHAHVHGKRRHPCQRRLARPGAAERLQRRNCPEHTGRRCRRGSRARPKPDNPVRPRGRRVVAAPGRHLHARAALHGQRSRTHLGPRLPTRRLHHARHRHQRRRINNSETQHARIYNPWPPGQHSKPHVGPRLINGTLHHDMMRRR</sequence>
<dbReference type="EMBL" id="AE016822">
    <property type="protein sequence ID" value="AAT90053.1"/>
    <property type="molecule type" value="Genomic_DNA"/>
</dbReference>
<accession>Q6AC39</accession>
<dbReference type="HOGENOM" id="CLU_825837_0_0_11"/>
<feature type="region of interest" description="Disordered" evidence="1">
    <location>
        <begin position="71"/>
        <end position="107"/>
    </location>
</feature>
<feature type="compositionally biased region" description="Basic residues" evidence="1">
    <location>
        <begin position="228"/>
        <end position="237"/>
    </location>
</feature>
<keyword evidence="3" id="KW-1185">Reference proteome</keyword>
<feature type="compositionally biased region" description="Basic residues" evidence="1">
    <location>
        <begin position="187"/>
        <end position="209"/>
    </location>
</feature>
<feature type="compositionally biased region" description="Basic and acidic residues" evidence="1">
    <location>
        <begin position="216"/>
        <end position="227"/>
    </location>
</feature>
<evidence type="ECO:0000313" key="2">
    <source>
        <dbReference type="EMBL" id="AAT90053.1"/>
    </source>
</evidence>
<dbReference type="Proteomes" id="UP000001306">
    <property type="component" value="Chromosome"/>
</dbReference>
<gene>
    <name evidence="2" type="ordered locus">Lxx24185</name>
</gene>
<proteinExistence type="predicted"/>
<evidence type="ECO:0000313" key="3">
    <source>
        <dbReference type="Proteomes" id="UP000001306"/>
    </source>
</evidence>
<feature type="region of interest" description="Disordered" evidence="1">
    <location>
        <begin position="1"/>
        <end position="48"/>
    </location>
</feature>
<dbReference type="AlphaFoldDB" id="Q6AC39"/>
<name>Q6AC39_LEIXX</name>
<feature type="region of interest" description="Disordered" evidence="1">
    <location>
        <begin position="162"/>
        <end position="249"/>
    </location>
</feature>
<reference evidence="2 3" key="1">
    <citation type="journal article" date="2004" name="Mol. Plant Microbe Interact.">
        <title>The genome sequence of the Gram-positive sugarcane pathogen Leifsonia xyli subsp. xyli.</title>
        <authorList>
            <person name="Monteiro-Vitorello C.B."/>
            <person name="Camargo L.E.A."/>
            <person name="Van Sluys M.A."/>
            <person name="Kitajima J.P."/>
            <person name="Truffi D."/>
            <person name="do Amaral A.M."/>
            <person name="Harakava R."/>
            <person name="de Oliveira J.C.F."/>
            <person name="Wood D."/>
            <person name="de Oliveira M.C."/>
            <person name="Miyaki C.Y."/>
            <person name="Takita M.A."/>
            <person name="da Silva A.C.R."/>
            <person name="Furlan L.R."/>
            <person name="Carraro D.M."/>
            <person name="Camarotte G."/>
            <person name="Almeida N.F. Jr."/>
            <person name="Carrer H."/>
            <person name="Coutinho L.L."/>
            <person name="El-Dorry H.A."/>
            <person name="Ferro M.I.T."/>
            <person name="Gagliardi P.R."/>
            <person name="Giglioti E."/>
            <person name="Goldman M.H.S."/>
            <person name="Goldman G.H."/>
            <person name="Kimura E.T."/>
            <person name="Ferro E.S."/>
            <person name="Kuramae E.E."/>
            <person name="Lemos E.G.M."/>
            <person name="Lemos M.V.F."/>
            <person name="Mauro S.M.Z."/>
            <person name="Machado M.A."/>
            <person name="Marino C.L."/>
            <person name="Menck C.F."/>
            <person name="Nunes L.R."/>
            <person name="Oliveira R.C."/>
            <person name="Pereira G.G."/>
            <person name="Siqueira W."/>
            <person name="de Souza A.A."/>
            <person name="Tsai S.M."/>
            <person name="Zanca A.S."/>
            <person name="Simpson A.J.G."/>
            <person name="Brumbley S.M."/>
            <person name="Setubal J.C."/>
        </authorList>
    </citation>
    <scope>NUCLEOTIDE SEQUENCE [LARGE SCALE GENOMIC DNA]</scope>
    <source>
        <strain evidence="2 3">CTCB07</strain>
    </source>
</reference>
<dbReference type="KEGG" id="lxx:Lxx24185"/>